<evidence type="ECO:0000313" key="2">
    <source>
        <dbReference type="EMBL" id="ARF08999.1"/>
    </source>
</evidence>
<protein>
    <submittedName>
        <fullName evidence="2">Uncharacterized protein</fullName>
    </submittedName>
</protein>
<feature type="region of interest" description="Disordered" evidence="1">
    <location>
        <begin position="297"/>
        <end position="321"/>
    </location>
</feature>
<evidence type="ECO:0000256" key="1">
    <source>
        <dbReference type="SAM" id="MobiDB-lite"/>
    </source>
</evidence>
<proteinExistence type="predicted"/>
<reference evidence="2" key="1">
    <citation type="journal article" date="2017" name="Science">
        <title>Giant viruses with an expanded complement of translation system components.</title>
        <authorList>
            <person name="Schulz F."/>
            <person name="Yutin N."/>
            <person name="Ivanova N.N."/>
            <person name="Ortega D.R."/>
            <person name="Lee T.K."/>
            <person name="Vierheilig J."/>
            <person name="Daims H."/>
            <person name="Horn M."/>
            <person name="Wagner M."/>
            <person name="Jensen G.J."/>
            <person name="Kyrpides N.C."/>
            <person name="Koonin E.V."/>
            <person name="Woyke T."/>
        </authorList>
    </citation>
    <scope>NUCLEOTIDE SEQUENCE</scope>
    <source>
        <strain evidence="2">CTV1</strain>
    </source>
</reference>
<sequence>MLSAGSISYAVNADNENKLEKFTSEEDKKLIEKPKEKKQKTQNIKIEKVININGSKYYDNNKDKIMVSYDDNKQDSKFIFYDYKNTLLGSFNISQLIKFLYTPYTKNTDNNDTTSFELIRNLIFDVELENDDIEIKFRSYMDSPFTGNLEMLLKLSSGLKDYEENIENELSKFDDQRMKKKLKLLLKQFSYCLLNHILRVIYSISEEIKNDNSKKELKDKLLRYSVGINYRIGSYVISQLNNQIEQNNKISRNMINLLEVKSKVLQKVENLEKTLCKQNDKINDLIEAIENKKNIKPIDNKSPNIGLNSSSSTGSKSIASSVEDKLRDKMKSGNIEALFDEDDNYYKSEEAKMLEPIDSLESPRNMDKSETLSQVSGIYKINYEG</sequence>
<name>A0A1V0SBB9_9VIRU</name>
<dbReference type="EMBL" id="KY684083">
    <property type="protein sequence ID" value="ARF08999.1"/>
    <property type="molecule type" value="Genomic_DNA"/>
</dbReference>
<gene>
    <name evidence="2" type="ORF">Catovirus_1_1049</name>
</gene>
<accession>A0A1V0SBB9</accession>
<organism evidence="2">
    <name type="scientific">Catovirus CTV1</name>
    <dbReference type="NCBI Taxonomy" id="1977631"/>
    <lineage>
        <taxon>Viruses</taxon>
        <taxon>Varidnaviria</taxon>
        <taxon>Bamfordvirae</taxon>
        <taxon>Nucleocytoviricota</taxon>
        <taxon>Megaviricetes</taxon>
        <taxon>Imitervirales</taxon>
        <taxon>Mimiviridae</taxon>
        <taxon>Klosneuvirinae</taxon>
        <taxon>Catovirus</taxon>
    </lineage>
</organism>
<feature type="compositionally biased region" description="Low complexity" evidence="1">
    <location>
        <begin position="309"/>
        <end position="321"/>
    </location>
</feature>